<dbReference type="GO" id="GO:0016887">
    <property type="term" value="F:ATP hydrolysis activity"/>
    <property type="evidence" value="ECO:0007669"/>
    <property type="project" value="InterPro"/>
</dbReference>
<dbReference type="SMART" id="SM00382">
    <property type="entry name" value="AAA"/>
    <property type="match status" value="1"/>
</dbReference>
<dbReference type="EMBL" id="AP021874">
    <property type="protein sequence ID" value="BBO68570.1"/>
    <property type="molecule type" value="Genomic_DNA"/>
</dbReference>
<organism evidence="5 6">
    <name type="scientific">Desulfosarcina alkanivorans</name>
    <dbReference type="NCBI Taxonomy" id="571177"/>
    <lineage>
        <taxon>Bacteria</taxon>
        <taxon>Pseudomonadati</taxon>
        <taxon>Thermodesulfobacteriota</taxon>
        <taxon>Desulfobacteria</taxon>
        <taxon>Desulfobacterales</taxon>
        <taxon>Desulfosarcinaceae</taxon>
        <taxon>Desulfosarcina</taxon>
    </lineage>
</organism>
<evidence type="ECO:0000259" key="4">
    <source>
        <dbReference type="PROSITE" id="PS50893"/>
    </source>
</evidence>
<dbReference type="OrthoDB" id="9809450at2"/>
<dbReference type="InterPro" id="IPR003439">
    <property type="entry name" value="ABC_transporter-like_ATP-bd"/>
</dbReference>
<feature type="domain" description="ABC transporter" evidence="4">
    <location>
        <begin position="3"/>
        <end position="236"/>
    </location>
</feature>
<dbReference type="Gene3D" id="3.40.50.300">
    <property type="entry name" value="P-loop containing nucleotide triphosphate hydrolases"/>
    <property type="match status" value="1"/>
</dbReference>
<evidence type="ECO:0000313" key="6">
    <source>
        <dbReference type="Proteomes" id="UP000427906"/>
    </source>
</evidence>
<dbReference type="GO" id="GO:0005524">
    <property type="term" value="F:ATP binding"/>
    <property type="evidence" value="ECO:0007669"/>
    <property type="project" value="UniProtKB-KW"/>
</dbReference>
<accession>A0A5K7YK89</accession>
<name>A0A5K7YK89_9BACT</name>
<evidence type="ECO:0000256" key="3">
    <source>
        <dbReference type="ARBA" id="ARBA00022840"/>
    </source>
</evidence>
<evidence type="ECO:0000313" key="5">
    <source>
        <dbReference type="EMBL" id="BBO68570.1"/>
    </source>
</evidence>
<dbReference type="Pfam" id="PF00005">
    <property type="entry name" value="ABC_tran"/>
    <property type="match status" value="1"/>
</dbReference>
<dbReference type="Proteomes" id="UP000427906">
    <property type="component" value="Chromosome"/>
</dbReference>
<proteinExistence type="predicted"/>
<dbReference type="PANTHER" id="PTHR42794">
    <property type="entry name" value="HEMIN IMPORT ATP-BINDING PROTEIN HMUV"/>
    <property type="match status" value="1"/>
</dbReference>
<keyword evidence="2" id="KW-0547">Nucleotide-binding</keyword>
<gene>
    <name evidence="5" type="ORF">DSCA_25000</name>
</gene>
<keyword evidence="3 5" id="KW-0067">ATP-binding</keyword>
<reference evidence="5 6" key="1">
    <citation type="submission" date="2019-11" db="EMBL/GenBank/DDBJ databases">
        <title>Comparative genomics of hydrocarbon-degrading Desulfosarcina strains.</title>
        <authorList>
            <person name="Watanabe M."/>
            <person name="Kojima H."/>
            <person name="Fukui M."/>
        </authorList>
    </citation>
    <scope>NUCLEOTIDE SEQUENCE [LARGE SCALE GENOMIC DNA]</scope>
    <source>
        <strain evidence="5 6">PL12</strain>
    </source>
</reference>
<keyword evidence="1" id="KW-0813">Transport</keyword>
<dbReference type="FunFam" id="3.40.50.300:FF:000134">
    <property type="entry name" value="Iron-enterobactin ABC transporter ATP-binding protein"/>
    <property type="match status" value="1"/>
</dbReference>
<dbReference type="AlphaFoldDB" id="A0A5K7YK89"/>
<sequence length="250" mass="27218">MILSVDDVRFSYNSHPVLDDVSFSVGKGRILAILGVNGAGKSTLLKCLNRILKPRSGAVFLGRENLFELPRDAVARRMGYVPQQHAQAQLTVYEAVLLGRRPHMGLRVGDADLAVVEETLERMGLSGLALRPVCDLSGGEVQKVMIARALAQSPTVLLLDEPTSNLDLKNQMDVMDLIRSVVVENGLMAAVAIHDLNLAVRFADRFLFLKNHRVHALAAREDLDAGVIEDVYGLEVQVATVGGHRVVVPV</sequence>
<dbReference type="PROSITE" id="PS50893">
    <property type="entry name" value="ABC_TRANSPORTER_2"/>
    <property type="match status" value="1"/>
</dbReference>
<protein>
    <submittedName>
        <fullName evidence="5">Iron ABC transporter ATP-binding protein</fullName>
    </submittedName>
</protein>
<keyword evidence="6" id="KW-1185">Reference proteome</keyword>
<dbReference type="SUPFAM" id="SSF52540">
    <property type="entry name" value="P-loop containing nucleoside triphosphate hydrolases"/>
    <property type="match status" value="1"/>
</dbReference>
<evidence type="ECO:0000256" key="1">
    <source>
        <dbReference type="ARBA" id="ARBA00022448"/>
    </source>
</evidence>
<dbReference type="KEGG" id="dalk:DSCA_25000"/>
<dbReference type="InterPro" id="IPR027417">
    <property type="entry name" value="P-loop_NTPase"/>
</dbReference>
<dbReference type="InterPro" id="IPR003593">
    <property type="entry name" value="AAA+_ATPase"/>
</dbReference>
<evidence type="ECO:0000256" key="2">
    <source>
        <dbReference type="ARBA" id="ARBA00022741"/>
    </source>
</evidence>
<dbReference type="RefSeq" id="WP_155316716.1">
    <property type="nucleotide sequence ID" value="NZ_AP021874.1"/>
</dbReference>
<dbReference type="CDD" id="cd03214">
    <property type="entry name" value="ABC_Iron-Siderophores_B12_Hemin"/>
    <property type="match status" value="1"/>
</dbReference>
<dbReference type="PANTHER" id="PTHR42794:SF2">
    <property type="entry name" value="ABC TRANSPORTER ATP-BINDING PROTEIN"/>
    <property type="match status" value="1"/>
</dbReference>